<feature type="transmembrane region" description="Helical" evidence="7">
    <location>
        <begin position="144"/>
        <end position="165"/>
    </location>
</feature>
<keyword evidence="9" id="KW-1185">Reference proteome</keyword>
<feature type="transmembrane region" description="Helical" evidence="7">
    <location>
        <begin position="102"/>
        <end position="124"/>
    </location>
</feature>
<sequence>MGRVRKFRAVVGIDEMSWSSTLWRSLPAEFLGTGFLVLVACGSCTSWGTETDQTPSMVQIALCFGLIVATMVQSICHISGGHINPAVTAGMMVVGRCSILRAMLYVVMQCAGGIAGAAVLKSVTPDDLNTTLGMTALHPKVTPVQGTAVEFLITFVLVFTVFGVCDGNRLDVKGSAPLAIGLSITACHLWAAKRHSQNLVRITSGYYLTVVVPSNTFRTSIRNSTPLTYSELQSTYINNKQVTVPAAHHWHEAKRPGGSLSHQCSRQEQTILTRFRSGHLRNLTFKDGNKVFPTCVRCSACQASPAHILDCLGLSKQDLYEDPLMVLYFLRSNKITDLV</sequence>
<comment type="caution">
    <text evidence="8">The sequence shown here is derived from an EMBL/GenBank/DDBJ whole genome shotgun (WGS) entry which is preliminary data.</text>
</comment>
<feature type="transmembrane region" description="Helical" evidence="7">
    <location>
        <begin position="58"/>
        <end position="81"/>
    </location>
</feature>
<evidence type="ECO:0000256" key="1">
    <source>
        <dbReference type="ARBA" id="ARBA00004141"/>
    </source>
</evidence>
<dbReference type="Pfam" id="PF00230">
    <property type="entry name" value="MIP"/>
    <property type="match status" value="1"/>
</dbReference>
<dbReference type="AlphaFoldDB" id="A0A8X6R747"/>
<keyword evidence="4 7" id="KW-1133">Transmembrane helix</keyword>
<dbReference type="GO" id="GO:0015267">
    <property type="term" value="F:channel activity"/>
    <property type="evidence" value="ECO:0007669"/>
    <property type="project" value="InterPro"/>
</dbReference>
<gene>
    <name evidence="8" type="primary">AAEL003512</name>
    <name evidence="8" type="ORF">TNCV_1408781</name>
</gene>
<accession>A0A8X6R747</accession>
<dbReference type="PRINTS" id="PR00783">
    <property type="entry name" value="MINTRINSICP"/>
</dbReference>
<evidence type="ECO:0000256" key="4">
    <source>
        <dbReference type="ARBA" id="ARBA00022989"/>
    </source>
</evidence>
<evidence type="ECO:0000256" key="7">
    <source>
        <dbReference type="SAM" id="Phobius"/>
    </source>
</evidence>
<dbReference type="InterPro" id="IPR034294">
    <property type="entry name" value="Aquaporin_transptr"/>
</dbReference>
<dbReference type="PANTHER" id="PTHR19139">
    <property type="entry name" value="AQUAPORIN TRANSPORTER"/>
    <property type="match status" value="1"/>
</dbReference>
<proteinExistence type="inferred from homology"/>
<protein>
    <submittedName>
        <fullName evidence="8">Aquaporin AQPAe.a</fullName>
    </submittedName>
</protein>
<dbReference type="EMBL" id="BMAU01021013">
    <property type="protein sequence ID" value="GFX86679.1"/>
    <property type="molecule type" value="Genomic_DNA"/>
</dbReference>
<evidence type="ECO:0000256" key="5">
    <source>
        <dbReference type="ARBA" id="ARBA00023136"/>
    </source>
</evidence>
<name>A0A8X6R747_TRICX</name>
<organism evidence="8 9">
    <name type="scientific">Trichonephila clavipes</name>
    <name type="common">Golden silk orbweaver</name>
    <name type="synonym">Nephila clavipes</name>
    <dbReference type="NCBI Taxonomy" id="2585209"/>
    <lineage>
        <taxon>Eukaryota</taxon>
        <taxon>Metazoa</taxon>
        <taxon>Ecdysozoa</taxon>
        <taxon>Arthropoda</taxon>
        <taxon>Chelicerata</taxon>
        <taxon>Arachnida</taxon>
        <taxon>Araneae</taxon>
        <taxon>Araneomorphae</taxon>
        <taxon>Entelegynae</taxon>
        <taxon>Araneoidea</taxon>
        <taxon>Nephilidae</taxon>
        <taxon>Trichonephila</taxon>
    </lineage>
</organism>
<evidence type="ECO:0000313" key="8">
    <source>
        <dbReference type="EMBL" id="GFX86679.1"/>
    </source>
</evidence>
<comment type="subcellular location">
    <subcellularLocation>
        <location evidence="1">Membrane</location>
        <topology evidence="1">Multi-pass membrane protein</topology>
    </subcellularLocation>
</comment>
<dbReference type="InterPro" id="IPR000425">
    <property type="entry name" value="MIP"/>
</dbReference>
<evidence type="ECO:0000256" key="6">
    <source>
        <dbReference type="RuleBase" id="RU000477"/>
    </source>
</evidence>
<keyword evidence="6" id="KW-0813">Transport</keyword>
<evidence type="ECO:0000256" key="3">
    <source>
        <dbReference type="ARBA" id="ARBA00022692"/>
    </source>
</evidence>
<keyword evidence="5 7" id="KW-0472">Membrane</keyword>
<dbReference type="Gene3D" id="1.20.1080.10">
    <property type="entry name" value="Glycerol uptake facilitator protein"/>
    <property type="match status" value="1"/>
</dbReference>
<evidence type="ECO:0000313" key="9">
    <source>
        <dbReference type="Proteomes" id="UP000887159"/>
    </source>
</evidence>
<reference evidence="8" key="1">
    <citation type="submission" date="2020-08" db="EMBL/GenBank/DDBJ databases">
        <title>Multicomponent nature underlies the extraordinary mechanical properties of spider dragline silk.</title>
        <authorList>
            <person name="Kono N."/>
            <person name="Nakamura H."/>
            <person name="Mori M."/>
            <person name="Yoshida Y."/>
            <person name="Ohtoshi R."/>
            <person name="Malay A.D."/>
            <person name="Moran D.A.P."/>
            <person name="Tomita M."/>
            <person name="Numata K."/>
            <person name="Arakawa K."/>
        </authorList>
    </citation>
    <scope>NUCLEOTIDE SEQUENCE</scope>
</reference>
<dbReference type="SUPFAM" id="SSF81338">
    <property type="entry name" value="Aquaporin-like"/>
    <property type="match status" value="1"/>
</dbReference>
<dbReference type="Proteomes" id="UP000887159">
    <property type="component" value="Unassembled WGS sequence"/>
</dbReference>
<keyword evidence="3 6" id="KW-0812">Transmembrane</keyword>
<evidence type="ECO:0000256" key="2">
    <source>
        <dbReference type="ARBA" id="ARBA00006175"/>
    </source>
</evidence>
<dbReference type="GO" id="GO:0005886">
    <property type="term" value="C:plasma membrane"/>
    <property type="evidence" value="ECO:0007669"/>
    <property type="project" value="TreeGrafter"/>
</dbReference>
<dbReference type="InterPro" id="IPR023271">
    <property type="entry name" value="Aquaporin-like"/>
</dbReference>
<dbReference type="PANTHER" id="PTHR19139:SF199">
    <property type="entry name" value="MIP17260P"/>
    <property type="match status" value="1"/>
</dbReference>
<comment type="similarity">
    <text evidence="2 6">Belongs to the MIP/aquaporin (TC 1.A.8) family.</text>
</comment>